<name>A0A841C205_9ACTN</name>
<dbReference type="SUPFAM" id="SSF46785">
    <property type="entry name" value="Winged helix' DNA-binding domain"/>
    <property type="match status" value="1"/>
</dbReference>
<dbReference type="GO" id="GO:0003677">
    <property type="term" value="F:DNA binding"/>
    <property type="evidence" value="ECO:0007669"/>
    <property type="project" value="UniProtKB-KW"/>
</dbReference>
<protein>
    <submittedName>
        <fullName evidence="2">DNA-binding MarR family transcriptional regulator</fullName>
    </submittedName>
</protein>
<dbReference type="AlphaFoldDB" id="A0A841C205"/>
<keyword evidence="3" id="KW-1185">Reference proteome</keyword>
<feature type="domain" description="HTH marR-type" evidence="1">
    <location>
        <begin position="1"/>
        <end position="129"/>
    </location>
</feature>
<dbReference type="PANTHER" id="PTHR33164">
    <property type="entry name" value="TRANSCRIPTIONAL REGULATOR, MARR FAMILY"/>
    <property type="match status" value="1"/>
</dbReference>
<dbReference type="PROSITE" id="PS50995">
    <property type="entry name" value="HTH_MARR_2"/>
    <property type="match status" value="1"/>
</dbReference>
<evidence type="ECO:0000259" key="1">
    <source>
        <dbReference type="PROSITE" id="PS50995"/>
    </source>
</evidence>
<dbReference type="SMART" id="SM00347">
    <property type="entry name" value="HTH_MARR"/>
    <property type="match status" value="1"/>
</dbReference>
<dbReference type="PRINTS" id="PR00598">
    <property type="entry name" value="HTHMARR"/>
</dbReference>
<evidence type="ECO:0000313" key="2">
    <source>
        <dbReference type="EMBL" id="MBB5872901.1"/>
    </source>
</evidence>
<reference evidence="2 3" key="1">
    <citation type="submission" date="2020-08" db="EMBL/GenBank/DDBJ databases">
        <title>Sequencing the genomes of 1000 actinobacteria strains.</title>
        <authorList>
            <person name="Klenk H.-P."/>
        </authorList>
    </citation>
    <scope>NUCLEOTIDE SEQUENCE [LARGE SCALE GENOMIC DNA]</scope>
    <source>
        <strain evidence="2 3">DSM 45362</strain>
    </source>
</reference>
<dbReference type="Proteomes" id="UP000587527">
    <property type="component" value="Unassembled WGS sequence"/>
</dbReference>
<dbReference type="InterPro" id="IPR039422">
    <property type="entry name" value="MarR/SlyA-like"/>
</dbReference>
<dbReference type="GO" id="GO:0006950">
    <property type="term" value="P:response to stress"/>
    <property type="evidence" value="ECO:0007669"/>
    <property type="project" value="TreeGrafter"/>
</dbReference>
<sequence>MEELIPCLARDLRAALDAELAPLGITMQQGALIMRIAQGEDSPGQLAGLVGTDTAGMTRLIDRLVGKELVRRSPRPGDRRAVVVELTEAGRELHPLVPPAFARVAARLLGGFSPAEERAADDLLRRMIENLHGAGACTGG</sequence>
<proteinExistence type="predicted"/>
<dbReference type="Gene3D" id="1.10.10.10">
    <property type="entry name" value="Winged helix-like DNA-binding domain superfamily/Winged helix DNA-binding domain"/>
    <property type="match status" value="1"/>
</dbReference>
<dbReference type="InterPro" id="IPR000835">
    <property type="entry name" value="HTH_MarR-typ"/>
</dbReference>
<dbReference type="GO" id="GO:0003700">
    <property type="term" value="F:DNA-binding transcription factor activity"/>
    <property type="evidence" value="ECO:0007669"/>
    <property type="project" value="InterPro"/>
</dbReference>
<organism evidence="2 3">
    <name type="scientific">Allocatelliglobosispora scoriae</name>
    <dbReference type="NCBI Taxonomy" id="643052"/>
    <lineage>
        <taxon>Bacteria</taxon>
        <taxon>Bacillati</taxon>
        <taxon>Actinomycetota</taxon>
        <taxon>Actinomycetes</taxon>
        <taxon>Micromonosporales</taxon>
        <taxon>Micromonosporaceae</taxon>
        <taxon>Allocatelliglobosispora</taxon>
    </lineage>
</organism>
<evidence type="ECO:0000313" key="3">
    <source>
        <dbReference type="Proteomes" id="UP000587527"/>
    </source>
</evidence>
<dbReference type="PANTHER" id="PTHR33164:SF104">
    <property type="entry name" value="TRANSCRIPTIONAL REGULATORY PROTEIN"/>
    <property type="match status" value="1"/>
</dbReference>
<dbReference type="EMBL" id="JACHMN010000003">
    <property type="protein sequence ID" value="MBB5872901.1"/>
    <property type="molecule type" value="Genomic_DNA"/>
</dbReference>
<dbReference type="RefSeq" id="WP_184843225.1">
    <property type="nucleotide sequence ID" value="NZ_JACHMN010000003.1"/>
</dbReference>
<keyword evidence="2" id="KW-0238">DNA-binding</keyword>
<gene>
    <name evidence="2" type="ORF">F4553_006335</name>
</gene>
<dbReference type="InterPro" id="IPR036388">
    <property type="entry name" value="WH-like_DNA-bd_sf"/>
</dbReference>
<dbReference type="Pfam" id="PF01047">
    <property type="entry name" value="MarR"/>
    <property type="match status" value="1"/>
</dbReference>
<accession>A0A841C205</accession>
<comment type="caution">
    <text evidence="2">The sequence shown here is derived from an EMBL/GenBank/DDBJ whole genome shotgun (WGS) entry which is preliminary data.</text>
</comment>
<dbReference type="InterPro" id="IPR036390">
    <property type="entry name" value="WH_DNA-bd_sf"/>
</dbReference>